<reference evidence="2" key="2">
    <citation type="submission" date="2023-05" db="EMBL/GenBank/DDBJ databases">
        <authorList>
            <consortium name="Lawrence Berkeley National Laboratory"/>
            <person name="Steindorff A."/>
            <person name="Hensen N."/>
            <person name="Bonometti L."/>
            <person name="Westerberg I."/>
            <person name="Brannstrom I.O."/>
            <person name="Guillou S."/>
            <person name="Cros-Aarteil S."/>
            <person name="Calhoun S."/>
            <person name="Haridas S."/>
            <person name="Kuo A."/>
            <person name="Mondo S."/>
            <person name="Pangilinan J."/>
            <person name="Riley R."/>
            <person name="Labutti K."/>
            <person name="Andreopoulos B."/>
            <person name="Lipzen A."/>
            <person name="Chen C."/>
            <person name="Yanf M."/>
            <person name="Daum C."/>
            <person name="Ng V."/>
            <person name="Clum A."/>
            <person name="Ohm R."/>
            <person name="Martin F."/>
            <person name="Silar P."/>
            <person name="Natvig D."/>
            <person name="Lalanne C."/>
            <person name="Gautier V."/>
            <person name="Ament-Velasquez S.L."/>
            <person name="Kruys A."/>
            <person name="Hutchinson M.I."/>
            <person name="Powell A.J."/>
            <person name="Barry K."/>
            <person name="Miller A.N."/>
            <person name="Grigoriev I.V."/>
            <person name="Debuchy R."/>
            <person name="Gladieux P."/>
            <person name="Thoren M.H."/>
            <person name="Johannesson H."/>
        </authorList>
    </citation>
    <scope>NUCLEOTIDE SEQUENCE</scope>
    <source>
        <strain evidence="2">PSN243</strain>
    </source>
</reference>
<evidence type="ECO:0000313" key="2">
    <source>
        <dbReference type="EMBL" id="KAK4451481.1"/>
    </source>
</evidence>
<feature type="region of interest" description="Disordered" evidence="1">
    <location>
        <begin position="769"/>
        <end position="854"/>
    </location>
</feature>
<keyword evidence="3" id="KW-1185">Reference proteome</keyword>
<dbReference type="Proteomes" id="UP001321760">
    <property type="component" value="Unassembled WGS sequence"/>
</dbReference>
<evidence type="ECO:0000313" key="3">
    <source>
        <dbReference type="Proteomes" id="UP001321760"/>
    </source>
</evidence>
<feature type="compositionally biased region" description="Acidic residues" evidence="1">
    <location>
        <begin position="834"/>
        <end position="845"/>
    </location>
</feature>
<dbReference type="AlphaFoldDB" id="A0AAV9GT67"/>
<evidence type="ECO:0000256" key="1">
    <source>
        <dbReference type="SAM" id="MobiDB-lite"/>
    </source>
</evidence>
<name>A0AAV9GT67_9PEZI</name>
<feature type="compositionally biased region" description="Basic and acidic residues" evidence="1">
    <location>
        <begin position="451"/>
        <end position="468"/>
    </location>
</feature>
<proteinExistence type="predicted"/>
<gene>
    <name evidence="2" type="ORF">QBC34DRAFT_401149</name>
</gene>
<sequence>MVDAVMDTADVFVAAAPAAPAQHDQASKTLSGYLGEKGQEWKAVYNRKRPLTLLELPVDILRLIVKEITHTNDLTALALTSSALYNLAVPLIYSRFDIVWPDGHIASTESKSVDALTYGLSTLCLGSAFARTTRKVFRPIAPPLAKFAGNEYAKYTKKFSLGNGPNDWVAEYMITKESGKMLGTLVAIALAKMKNLETFVWDMPTGVLSDIFMALSSLGDQTDNDCKLNRVWIRWHDNSENLAVVPSSSNPGAMQGAPAVVPLGSQLTPIGIMLPPSASHPPPRPAMPYSEYHCEYPTFSVLPPLKSLTVLDIDELGYLDEIAVLLERSKDCLQELRIGISAKAAHKDFVQTWDGPGLKQIDHRARWPGESTIGERRLGGVLGVLVGKIYDIKKRRLPRGVKPAAEAVVVEVPASPVTSVSTEIENQHDVLPVVGEATSPTPLEQPQAHDAVTDRVKTQLPNRTDRQSKSSPGGRRRLDGKLKLQALELERVPLSLQVCRLAFDWATLSSLTLLDCAQHESLWKMLRKQFQPTPLGSGLGLASNRQQTSTPLQYHLALKYIHTDTTSPALITFIKETLAPNTLEVLFLQDRRKSHPGPPTVMVDHIFKGALKRHRSSLQKLLLDSSAKSASQGTAAVADAIRWRNWALSTEMVLYITSGRMSSLKELAVSLDYKDWHTFLQRLPNMPQLHSINIPHIADYVSGTFEPRELAHQIADIITLRPEIRLCYVGIVTKCFEILEACDAASSSGANGVSSQYVAAEAVSQLHGSSAHVNGVAADQQEEEEEEDTTDEEDDDGEDDDSEESEDDDEDDDNTPTTGTSDPDETQSDNEAAEHDEDSDDDGFVEPDNGRVSLRLREILFYDDKVAIFRARHGKL</sequence>
<evidence type="ECO:0008006" key="4">
    <source>
        <dbReference type="Google" id="ProtNLM"/>
    </source>
</evidence>
<dbReference type="EMBL" id="MU865928">
    <property type="protein sequence ID" value="KAK4451481.1"/>
    <property type="molecule type" value="Genomic_DNA"/>
</dbReference>
<feature type="region of interest" description="Disordered" evidence="1">
    <location>
        <begin position="436"/>
        <end position="479"/>
    </location>
</feature>
<feature type="compositionally biased region" description="Acidic residues" evidence="1">
    <location>
        <begin position="780"/>
        <end position="814"/>
    </location>
</feature>
<organism evidence="2 3">
    <name type="scientific">Podospora aff. communis PSN243</name>
    <dbReference type="NCBI Taxonomy" id="3040156"/>
    <lineage>
        <taxon>Eukaryota</taxon>
        <taxon>Fungi</taxon>
        <taxon>Dikarya</taxon>
        <taxon>Ascomycota</taxon>
        <taxon>Pezizomycotina</taxon>
        <taxon>Sordariomycetes</taxon>
        <taxon>Sordariomycetidae</taxon>
        <taxon>Sordariales</taxon>
        <taxon>Podosporaceae</taxon>
        <taxon>Podospora</taxon>
    </lineage>
</organism>
<accession>A0AAV9GT67</accession>
<reference evidence="2" key="1">
    <citation type="journal article" date="2023" name="Mol. Phylogenet. Evol.">
        <title>Genome-scale phylogeny and comparative genomics of the fungal order Sordariales.</title>
        <authorList>
            <person name="Hensen N."/>
            <person name="Bonometti L."/>
            <person name="Westerberg I."/>
            <person name="Brannstrom I.O."/>
            <person name="Guillou S."/>
            <person name="Cros-Aarteil S."/>
            <person name="Calhoun S."/>
            <person name="Haridas S."/>
            <person name="Kuo A."/>
            <person name="Mondo S."/>
            <person name="Pangilinan J."/>
            <person name="Riley R."/>
            <person name="LaButti K."/>
            <person name="Andreopoulos B."/>
            <person name="Lipzen A."/>
            <person name="Chen C."/>
            <person name="Yan M."/>
            <person name="Daum C."/>
            <person name="Ng V."/>
            <person name="Clum A."/>
            <person name="Steindorff A."/>
            <person name="Ohm R.A."/>
            <person name="Martin F."/>
            <person name="Silar P."/>
            <person name="Natvig D.O."/>
            <person name="Lalanne C."/>
            <person name="Gautier V."/>
            <person name="Ament-Velasquez S.L."/>
            <person name="Kruys A."/>
            <person name="Hutchinson M.I."/>
            <person name="Powell A.J."/>
            <person name="Barry K."/>
            <person name="Miller A.N."/>
            <person name="Grigoriev I.V."/>
            <person name="Debuchy R."/>
            <person name="Gladieux P."/>
            <person name="Hiltunen Thoren M."/>
            <person name="Johannesson H."/>
        </authorList>
    </citation>
    <scope>NUCLEOTIDE SEQUENCE</scope>
    <source>
        <strain evidence="2">PSN243</strain>
    </source>
</reference>
<protein>
    <recommendedName>
        <fullName evidence="4">F-box domain-containing protein</fullName>
    </recommendedName>
</protein>
<comment type="caution">
    <text evidence="2">The sequence shown here is derived from an EMBL/GenBank/DDBJ whole genome shotgun (WGS) entry which is preliminary data.</text>
</comment>